<reference evidence="2" key="1">
    <citation type="journal article" date="2023" name="G3 (Bethesda)">
        <title>Genome assembly and association tests identify interacting loci associated with vigor, precocity, and sex in interspecific pistachio rootstocks.</title>
        <authorList>
            <person name="Palmer W."/>
            <person name="Jacygrad E."/>
            <person name="Sagayaradj S."/>
            <person name="Cavanaugh K."/>
            <person name="Han R."/>
            <person name="Bertier L."/>
            <person name="Beede B."/>
            <person name="Kafkas S."/>
            <person name="Golino D."/>
            <person name="Preece J."/>
            <person name="Michelmore R."/>
        </authorList>
    </citation>
    <scope>NUCLEOTIDE SEQUENCE [LARGE SCALE GENOMIC DNA]</scope>
</reference>
<keyword evidence="2" id="KW-1185">Reference proteome</keyword>
<gene>
    <name evidence="1" type="ORF">Pint_13791</name>
</gene>
<name>A0ACC0YB12_9ROSI</name>
<accession>A0ACC0YB12</accession>
<sequence>MILFCSGEKMLDIKWPETIEVKGKVRLDIFERYIKDLSRSRNRGLMVISLCWKEGSSKSGLVGMKKVAKGYKDGKRVGFVKLSPGIDLYVYPHSDSIITILAKHGFFKGMAAVVDNQDSLIGCVVWRRNIASANSAAKKSDGKICSSSGHLLNSSSNSSRKISIRKDLCCKQSTQGPIPVASETKSTTHESAGNCGNGGKHQKTSEVELELHNSSASANLSLTPSVLNPETFLRSKGSKESASLQSSVAQPEVETPLIQHKSSIEERPEPVLELQKPVLSLSSKFTMQPIRTLDDDDLPEFDFRTECGISHPMSKPLDSVTVEKKLPAEGLRKMDWSLQPAMSMVKSLSAFKQPRLEIFNLPRLPLDAIQRMPLLKEVSVNGEKQNTQSRCIMQPVSATASKNLFNDDDDDDDMPEWCPPNVELHKRSVAPNAELRKRSVPQPTTLVHSEVPNSAFQSSSASYPSRVELRKQSVPQPTTLVHSEVPNSAFQSSSASYPSRVDYPTFTQPFPQAFPRGNHCSINITMKLMQPRSTERFVPRGFNANPALRPPPNVFSVYHPLRPTGWRGWRP</sequence>
<comment type="caution">
    <text evidence="1">The sequence shown here is derived from an EMBL/GenBank/DDBJ whole genome shotgun (WGS) entry which is preliminary data.</text>
</comment>
<dbReference type="Proteomes" id="UP001163603">
    <property type="component" value="Chromosome 8"/>
</dbReference>
<evidence type="ECO:0000313" key="2">
    <source>
        <dbReference type="Proteomes" id="UP001163603"/>
    </source>
</evidence>
<proteinExistence type="predicted"/>
<evidence type="ECO:0000313" key="1">
    <source>
        <dbReference type="EMBL" id="KAJ0031243.1"/>
    </source>
</evidence>
<organism evidence="1 2">
    <name type="scientific">Pistacia integerrima</name>
    <dbReference type="NCBI Taxonomy" id="434235"/>
    <lineage>
        <taxon>Eukaryota</taxon>
        <taxon>Viridiplantae</taxon>
        <taxon>Streptophyta</taxon>
        <taxon>Embryophyta</taxon>
        <taxon>Tracheophyta</taxon>
        <taxon>Spermatophyta</taxon>
        <taxon>Magnoliopsida</taxon>
        <taxon>eudicotyledons</taxon>
        <taxon>Gunneridae</taxon>
        <taxon>Pentapetalae</taxon>
        <taxon>rosids</taxon>
        <taxon>malvids</taxon>
        <taxon>Sapindales</taxon>
        <taxon>Anacardiaceae</taxon>
        <taxon>Pistacia</taxon>
    </lineage>
</organism>
<dbReference type="EMBL" id="CM047743">
    <property type="protein sequence ID" value="KAJ0031243.1"/>
    <property type="molecule type" value="Genomic_DNA"/>
</dbReference>
<protein>
    <submittedName>
        <fullName evidence="1">Uncharacterized protein</fullName>
    </submittedName>
</protein>